<dbReference type="GO" id="GO:0004185">
    <property type="term" value="F:serine-type carboxypeptidase activity"/>
    <property type="evidence" value="ECO:0007669"/>
    <property type="project" value="InterPro"/>
</dbReference>
<dbReference type="AlphaFoldDB" id="A0A2W1MZI5"/>
<keyword evidence="4" id="KW-0121">Carboxypeptidase</keyword>
<dbReference type="InterPro" id="IPR000667">
    <property type="entry name" value="Peptidase_S13"/>
</dbReference>
<accession>A0A2W1MZI5</accession>
<organism evidence="4 5">
    <name type="scientific">Putridiphycobacter roseus</name>
    <dbReference type="NCBI Taxonomy" id="2219161"/>
    <lineage>
        <taxon>Bacteria</taxon>
        <taxon>Pseudomonadati</taxon>
        <taxon>Bacteroidota</taxon>
        <taxon>Flavobacteriia</taxon>
        <taxon>Flavobacteriales</taxon>
        <taxon>Crocinitomicaceae</taxon>
        <taxon>Putridiphycobacter</taxon>
    </lineage>
</organism>
<gene>
    <name evidence="4" type="primary">dacB</name>
    <name evidence="4" type="ORF">DNU06_08640</name>
</gene>
<evidence type="ECO:0000256" key="1">
    <source>
        <dbReference type="ARBA" id="ARBA00006096"/>
    </source>
</evidence>
<dbReference type="Proteomes" id="UP000249248">
    <property type="component" value="Unassembled WGS sequence"/>
</dbReference>
<evidence type="ECO:0000256" key="2">
    <source>
        <dbReference type="ARBA" id="ARBA00022801"/>
    </source>
</evidence>
<dbReference type="EMBL" id="QKSB01000004">
    <property type="protein sequence ID" value="PZE17327.1"/>
    <property type="molecule type" value="Genomic_DNA"/>
</dbReference>
<dbReference type="RefSeq" id="WP_111062852.1">
    <property type="nucleotide sequence ID" value="NZ_JBHUCU010000016.1"/>
</dbReference>
<dbReference type="GO" id="GO:0006508">
    <property type="term" value="P:proteolysis"/>
    <property type="evidence" value="ECO:0007669"/>
    <property type="project" value="InterPro"/>
</dbReference>
<dbReference type="SUPFAM" id="SSF56601">
    <property type="entry name" value="beta-lactamase/transpeptidase-like"/>
    <property type="match status" value="1"/>
</dbReference>
<dbReference type="Gene3D" id="3.40.710.10">
    <property type="entry name" value="DD-peptidase/beta-lactamase superfamily"/>
    <property type="match status" value="1"/>
</dbReference>
<evidence type="ECO:0000313" key="5">
    <source>
        <dbReference type="Proteomes" id="UP000249248"/>
    </source>
</evidence>
<proteinExistence type="inferred from homology"/>
<dbReference type="PANTHER" id="PTHR30023:SF0">
    <property type="entry name" value="PENICILLIN-SENSITIVE CARBOXYPEPTIDASE A"/>
    <property type="match status" value="1"/>
</dbReference>
<dbReference type="NCBIfam" id="TIGR00666">
    <property type="entry name" value="PBP4"/>
    <property type="match status" value="1"/>
</dbReference>
<keyword evidence="2" id="KW-0378">Hydrolase</keyword>
<sequence>MRSILVFFTFIYISVAIAQQETMPNNKVQNYLNSIPNQPGVGQSPFTCYVIDLSNNKIIAKHQESMRIPAASTMKLVTTAAALNILGANYTFKTQLAYSGSLDKATKTLNGDLYIIGGGDPTLGSRYYTEDGEESDFLMAWADSIKESGILHINGRVVADGSAYEYQGSPSGWVWGDMGNYYGAGPNGLTIYDNMLKLYFDTKAIGSDAKLTCTIPYLPNFYLGGSIQAAKSSRDNAYVFGAPYSLDWYITGSIPYKREDFMVKAANPDPELTFTHEFNQALQAQGITIKYFPETKRNLLKDSNYQMPALKTIYTHESPSLLSIINLTNLYSVNLFAEHLLCEIAYKRKGIGSTHQGALIAKAYLSSKFDCSGLIMTDGSGLSRSNAMSAKFLVLLLKYMKGSNNYKNSLAVAGKKGTMRSIGRKTAASGRVIGKSGSMSKMKAYAGYVNSTTGKKLAYAMVMNNYNTPTYKVKGYFEKLMVLMATY</sequence>
<comment type="caution">
    <text evidence="4">The sequence shown here is derived from an EMBL/GenBank/DDBJ whole genome shotgun (WGS) entry which is preliminary data.</text>
</comment>
<reference evidence="4 5" key="1">
    <citation type="submission" date="2018-06" db="EMBL/GenBank/DDBJ databases">
        <title>The draft genome sequence of Crocinitomix sp. SM1701.</title>
        <authorList>
            <person name="Zhang X."/>
        </authorList>
    </citation>
    <scope>NUCLEOTIDE SEQUENCE [LARGE SCALE GENOMIC DNA]</scope>
    <source>
        <strain evidence="4 5">SM1701</strain>
    </source>
</reference>
<comment type="similarity">
    <text evidence="1">Belongs to the peptidase S13 family.</text>
</comment>
<dbReference type="Gene3D" id="3.50.80.20">
    <property type="entry name" value="D-Ala-D-Ala carboxypeptidase C, peptidase S13"/>
    <property type="match status" value="1"/>
</dbReference>
<feature type="chain" id="PRO_5016099540" evidence="3">
    <location>
        <begin position="19"/>
        <end position="487"/>
    </location>
</feature>
<name>A0A2W1MZI5_9FLAO</name>
<keyword evidence="3" id="KW-0732">Signal</keyword>
<evidence type="ECO:0000256" key="3">
    <source>
        <dbReference type="SAM" id="SignalP"/>
    </source>
</evidence>
<evidence type="ECO:0000313" key="4">
    <source>
        <dbReference type="EMBL" id="PZE17327.1"/>
    </source>
</evidence>
<keyword evidence="4" id="KW-0645">Protease</keyword>
<keyword evidence="5" id="KW-1185">Reference proteome</keyword>
<dbReference type="Pfam" id="PF02113">
    <property type="entry name" value="Peptidase_S13"/>
    <property type="match status" value="1"/>
</dbReference>
<dbReference type="InterPro" id="IPR012338">
    <property type="entry name" value="Beta-lactam/transpept-like"/>
</dbReference>
<dbReference type="OrthoDB" id="9802627at2"/>
<feature type="signal peptide" evidence="3">
    <location>
        <begin position="1"/>
        <end position="18"/>
    </location>
</feature>
<dbReference type="GO" id="GO:0000270">
    <property type="term" value="P:peptidoglycan metabolic process"/>
    <property type="evidence" value="ECO:0007669"/>
    <property type="project" value="TreeGrafter"/>
</dbReference>
<dbReference type="PANTHER" id="PTHR30023">
    <property type="entry name" value="D-ALANYL-D-ALANINE CARBOXYPEPTIDASE"/>
    <property type="match status" value="1"/>
</dbReference>
<dbReference type="PRINTS" id="PR00922">
    <property type="entry name" value="DADACBPTASE3"/>
</dbReference>
<protein>
    <submittedName>
        <fullName evidence="4">D-alanyl-D-alanine carboxypeptidase/D-alanyl-D-alanine-endopeptidase</fullName>
    </submittedName>
</protein>